<name>A0A5E8CGZ7_9ZZZZ</name>
<dbReference type="SUPFAM" id="SSF51197">
    <property type="entry name" value="Clavaminate synthase-like"/>
    <property type="match status" value="1"/>
</dbReference>
<reference evidence="1" key="1">
    <citation type="submission" date="2019-09" db="EMBL/GenBank/DDBJ databases">
        <authorList>
            <person name="Needham M D."/>
        </authorList>
    </citation>
    <scope>NUCLEOTIDE SEQUENCE</scope>
</reference>
<dbReference type="Pfam" id="PF05721">
    <property type="entry name" value="PhyH"/>
    <property type="match status" value="1"/>
</dbReference>
<organism evidence="1">
    <name type="scientific">seawater metagenome</name>
    <dbReference type="NCBI Taxonomy" id="1561972"/>
    <lineage>
        <taxon>unclassified sequences</taxon>
        <taxon>metagenomes</taxon>
        <taxon>ecological metagenomes</taxon>
    </lineage>
</organism>
<evidence type="ECO:0008006" key="2">
    <source>
        <dbReference type="Google" id="ProtNLM"/>
    </source>
</evidence>
<dbReference type="Gene3D" id="2.60.120.620">
    <property type="entry name" value="q2cbj1_9rhob like domain"/>
    <property type="match status" value="1"/>
</dbReference>
<dbReference type="InterPro" id="IPR008775">
    <property type="entry name" value="Phytyl_CoA_dOase-like"/>
</dbReference>
<dbReference type="EMBL" id="CABVLZ010000001">
    <property type="protein sequence ID" value="VVU94296.1"/>
    <property type="molecule type" value="Genomic_DNA"/>
</dbReference>
<proteinExistence type="predicted"/>
<accession>A0A5E8CGZ7</accession>
<protein>
    <recommendedName>
        <fullName evidence="2">Phytanoyl-CoA dioxygenase (PhyH)</fullName>
    </recommendedName>
</protein>
<dbReference type="PANTHER" id="PTHR31630:SF6">
    <property type="entry name" value="PHYTANOYL-COA DIOXYGENASE-RELATED"/>
    <property type="match status" value="1"/>
</dbReference>
<evidence type="ECO:0000313" key="1">
    <source>
        <dbReference type="EMBL" id="VVU94296.1"/>
    </source>
</evidence>
<dbReference type="AlphaFoldDB" id="A0A5E8CGZ7"/>
<sequence>MNEYKEHYVELENIHQKLKNDGVAVIKNVLNQSELEEAKSNMWATLNTLTTNLEKPIQKTNPSTWRTFYSLYPIHSMLVQHWSIGHSQYVWDVRQNQKVVNVFKEIWNNNNLLCSFDGVSVHFPPEKTNRGWYKGNDWFHTDQSRLKVGLNCIQGMVTLYDVNPGDATLRILKGSHEKHQSFFEDNDIQEKGDWYKLKNDEINYFDEYEKNCILAKAGSLILWDSRTFHQGIEPRKEREKANFRGIVYVCMTPKSWSDEKNILKKQKAFNEMRLTSHWPHKIKLFPKNPRTYGKELENINTINPPVLSSLGMKLAGF</sequence>
<gene>
    <name evidence="1" type="ORF">CPAV1605_16</name>
</gene>
<dbReference type="PANTHER" id="PTHR31630">
    <property type="entry name" value="PHYTANOYL-COA DIOXYGENASE-RELATED-RELATED"/>
    <property type="match status" value="1"/>
</dbReference>